<comment type="subcellular location">
    <subcellularLocation>
        <location evidence="2">Secreted</location>
    </subcellularLocation>
</comment>
<dbReference type="AlphaFoldDB" id="A0AAV7HUV6"/>
<gene>
    <name evidence="14" type="ORF">KQX54_002185</name>
</gene>
<evidence type="ECO:0000256" key="6">
    <source>
        <dbReference type="ARBA" id="ARBA00022723"/>
    </source>
</evidence>
<dbReference type="GO" id="GO:0006644">
    <property type="term" value="P:phospholipid metabolic process"/>
    <property type="evidence" value="ECO:0007669"/>
    <property type="project" value="InterPro"/>
</dbReference>
<evidence type="ECO:0000256" key="1">
    <source>
        <dbReference type="ARBA" id="ARBA00001913"/>
    </source>
</evidence>
<keyword evidence="7" id="KW-0378">Hydrolase</keyword>
<evidence type="ECO:0000256" key="5">
    <source>
        <dbReference type="ARBA" id="ARBA00022525"/>
    </source>
</evidence>
<evidence type="ECO:0000256" key="9">
    <source>
        <dbReference type="ARBA" id="ARBA00022963"/>
    </source>
</evidence>
<dbReference type="PROSITE" id="PS00118">
    <property type="entry name" value="PA2_HIS"/>
    <property type="match status" value="1"/>
</dbReference>
<name>A0AAV7HUV6_COTGL</name>
<keyword evidence="10" id="KW-0443">Lipid metabolism</keyword>
<evidence type="ECO:0000256" key="8">
    <source>
        <dbReference type="ARBA" id="ARBA00022837"/>
    </source>
</evidence>
<dbReference type="GO" id="GO:0005576">
    <property type="term" value="C:extracellular region"/>
    <property type="evidence" value="ECO:0007669"/>
    <property type="project" value="UniProtKB-SubCell"/>
</dbReference>
<dbReference type="Gene3D" id="1.20.90.10">
    <property type="entry name" value="Phospholipase A2 domain"/>
    <property type="match status" value="1"/>
</dbReference>
<dbReference type="EC" id="3.1.1.4" evidence="3"/>
<evidence type="ECO:0000256" key="12">
    <source>
        <dbReference type="ARBA" id="ARBA00029903"/>
    </source>
</evidence>
<evidence type="ECO:0000313" key="14">
    <source>
        <dbReference type="EMBL" id="KAH0534257.1"/>
    </source>
</evidence>
<evidence type="ECO:0000259" key="13">
    <source>
        <dbReference type="Pfam" id="PF05826"/>
    </source>
</evidence>
<dbReference type="InterPro" id="IPR016090">
    <property type="entry name" value="PLA2-like_dom"/>
</dbReference>
<dbReference type="EMBL" id="JAHXZJ010002982">
    <property type="protein sequence ID" value="KAH0534257.1"/>
    <property type="molecule type" value="Genomic_DNA"/>
</dbReference>
<dbReference type="GO" id="GO:0046872">
    <property type="term" value="F:metal ion binding"/>
    <property type="evidence" value="ECO:0007669"/>
    <property type="project" value="UniProtKB-KW"/>
</dbReference>
<dbReference type="SUPFAM" id="SSF48619">
    <property type="entry name" value="Phospholipase A2, PLA2"/>
    <property type="match status" value="1"/>
</dbReference>
<comment type="caution">
    <text evidence="14">The sequence shown here is derived from an EMBL/GenBank/DDBJ whole genome shotgun (WGS) entry which is preliminary data.</text>
</comment>
<dbReference type="InterPro" id="IPR036444">
    <property type="entry name" value="PLipase_A2_dom_sf"/>
</dbReference>
<dbReference type="PANTHER" id="PTHR12253">
    <property type="entry name" value="RH14732P"/>
    <property type="match status" value="1"/>
</dbReference>
<keyword evidence="11" id="KW-1015">Disulfide bond</keyword>
<keyword evidence="8" id="KW-0106">Calcium</keyword>
<dbReference type="GO" id="GO:0050482">
    <property type="term" value="P:arachidonate secretion"/>
    <property type="evidence" value="ECO:0007669"/>
    <property type="project" value="InterPro"/>
</dbReference>
<evidence type="ECO:0000256" key="7">
    <source>
        <dbReference type="ARBA" id="ARBA00022801"/>
    </source>
</evidence>
<evidence type="ECO:0000256" key="3">
    <source>
        <dbReference type="ARBA" id="ARBA00013278"/>
    </source>
</evidence>
<keyword evidence="6" id="KW-0479">Metal-binding</keyword>
<dbReference type="FunFam" id="1.20.90.10:FF:000002">
    <property type="entry name" value="Phospholipase A2 group III"/>
    <property type="match status" value="1"/>
</dbReference>
<comment type="cofactor">
    <cofactor evidence="1">
        <name>Ca(2+)</name>
        <dbReference type="ChEBI" id="CHEBI:29108"/>
    </cofactor>
</comment>
<keyword evidence="5" id="KW-0964">Secreted</keyword>
<evidence type="ECO:0000256" key="2">
    <source>
        <dbReference type="ARBA" id="ARBA00004613"/>
    </source>
</evidence>
<protein>
    <recommendedName>
        <fullName evidence="4">Phospholipase A2</fullName>
        <ecNumber evidence="3">3.1.1.4</ecNumber>
    </recommendedName>
    <alternativeName>
        <fullName evidence="12">Phosphatidylcholine 2-acylhydrolase</fullName>
    </alternativeName>
</protein>
<evidence type="ECO:0000313" key="15">
    <source>
        <dbReference type="Proteomes" id="UP000826195"/>
    </source>
</evidence>
<sequence>MESSNKTFIGKSFSEILDKFEEEVHVIFPGLLVYFMGTKWCGPGNIASDYDDLGVFNDTDSCCRTHDSCAKNILAGETLGPLINDGIFTRSACSCDQKFYCCLKKAKSLLATSIGETYFNVIQPQCFALDYPIESCAEYQKIVGNFGKKCIKYNFDTSKPKKLQWFDTKHF</sequence>
<dbReference type="InterPro" id="IPR033113">
    <property type="entry name" value="PLA2_histidine"/>
</dbReference>
<dbReference type="Proteomes" id="UP000826195">
    <property type="component" value="Unassembled WGS sequence"/>
</dbReference>
<keyword evidence="15" id="KW-1185">Reference proteome</keyword>
<reference evidence="14 15" key="1">
    <citation type="journal article" date="2021" name="J. Hered.">
        <title>A chromosome-level genome assembly of the parasitoid wasp, Cotesia glomerata (Hymenoptera: Braconidae).</title>
        <authorList>
            <person name="Pinto B.J."/>
            <person name="Weis J.J."/>
            <person name="Gamble T."/>
            <person name="Ode P.J."/>
            <person name="Paul R."/>
            <person name="Zaspel J.M."/>
        </authorList>
    </citation>
    <scope>NUCLEOTIDE SEQUENCE [LARGE SCALE GENOMIC DNA]</scope>
    <source>
        <strain evidence="14">CgM1</strain>
    </source>
</reference>
<dbReference type="GO" id="GO:0004623">
    <property type="term" value="F:phospholipase A2 activity"/>
    <property type="evidence" value="ECO:0007669"/>
    <property type="project" value="UniProtKB-EC"/>
</dbReference>
<feature type="domain" description="Phospholipase A2-like central" evidence="13">
    <location>
        <begin position="35"/>
        <end position="128"/>
    </location>
</feature>
<evidence type="ECO:0000256" key="11">
    <source>
        <dbReference type="ARBA" id="ARBA00023157"/>
    </source>
</evidence>
<organism evidence="14 15">
    <name type="scientific">Cotesia glomerata</name>
    <name type="common">Lepidopteran parasitic wasp</name>
    <name type="synonym">Apanteles glomeratus</name>
    <dbReference type="NCBI Taxonomy" id="32391"/>
    <lineage>
        <taxon>Eukaryota</taxon>
        <taxon>Metazoa</taxon>
        <taxon>Ecdysozoa</taxon>
        <taxon>Arthropoda</taxon>
        <taxon>Hexapoda</taxon>
        <taxon>Insecta</taxon>
        <taxon>Pterygota</taxon>
        <taxon>Neoptera</taxon>
        <taxon>Endopterygota</taxon>
        <taxon>Hymenoptera</taxon>
        <taxon>Apocrita</taxon>
        <taxon>Ichneumonoidea</taxon>
        <taxon>Braconidae</taxon>
        <taxon>Microgastrinae</taxon>
        <taxon>Cotesia</taxon>
    </lineage>
</organism>
<dbReference type="Pfam" id="PF05826">
    <property type="entry name" value="Phospholip_A2_2"/>
    <property type="match status" value="1"/>
</dbReference>
<dbReference type="GO" id="GO:0016042">
    <property type="term" value="P:lipid catabolic process"/>
    <property type="evidence" value="ECO:0007669"/>
    <property type="project" value="UniProtKB-KW"/>
</dbReference>
<proteinExistence type="predicted"/>
<evidence type="ECO:0000256" key="10">
    <source>
        <dbReference type="ARBA" id="ARBA00023098"/>
    </source>
</evidence>
<accession>A0AAV7HUV6</accession>
<keyword evidence="9" id="KW-0442">Lipid degradation</keyword>
<evidence type="ECO:0000256" key="4">
    <source>
        <dbReference type="ARBA" id="ARBA00021721"/>
    </source>
</evidence>